<organism evidence="2 3">
    <name type="scientific">Thermococcus sibiricus</name>
    <dbReference type="NCBI Taxonomy" id="172049"/>
    <lineage>
        <taxon>Archaea</taxon>
        <taxon>Methanobacteriati</taxon>
        <taxon>Methanobacteriota</taxon>
        <taxon>Thermococci</taxon>
        <taxon>Thermococcales</taxon>
        <taxon>Thermococcaceae</taxon>
        <taxon>Thermococcus</taxon>
    </lineage>
</organism>
<dbReference type="Gene3D" id="3.40.50.10880">
    <property type="entry name" value="Uncharacterised protein PF01937, DUF89, domain 3"/>
    <property type="match status" value="1"/>
</dbReference>
<sequence>MRIHYECFMCIANQCQRIIEMTTDDLEKRKKAAVFSAKLMGKLKEDSISGIVASEIISELYKFLGIEDPFKEYKERSNEIAKKILENITKNLEIDLKTALKLAIVGNIIDFAVGYSPEKIERDIIHLINEDLYVDNSEELFKTLKNARVLLYLTDNCGEIYFDKLFLKKIKESFPDLEIYIAGKEQPLINDATVNELRVAGLQEVGEIISTGFGVVGVPLDRISGRFKEIFDSADVIIAKGQANFETLNESNDRRIFYLLKAKCMPISRELRVPQGAMLCI</sequence>
<gene>
    <name evidence="2" type="ORF">XD54_0736</name>
</gene>
<dbReference type="NCBIfam" id="NF040824">
    <property type="entry name" value="damage_ctl_Phtase"/>
    <property type="match status" value="1"/>
</dbReference>
<dbReference type="Pfam" id="PF01937">
    <property type="entry name" value="ARMT1-like_dom"/>
    <property type="match status" value="1"/>
</dbReference>
<dbReference type="PATRIC" id="fig|172049.5.peg.1509"/>
<evidence type="ECO:0000313" key="2">
    <source>
        <dbReference type="EMBL" id="KUK18009.1"/>
    </source>
</evidence>
<dbReference type="InterPro" id="IPR014444">
    <property type="entry name" value="PH1575-like"/>
</dbReference>
<dbReference type="RefSeq" id="WP_283217440.1">
    <property type="nucleotide sequence ID" value="NZ_LGFD01000010.1"/>
</dbReference>
<dbReference type="PIRSF" id="PIRSF006593">
    <property type="entry name" value="UCP006593"/>
    <property type="match status" value="1"/>
</dbReference>
<dbReference type="InterPro" id="IPR036075">
    <property type="entry name" value="ARMT-1-like_metal-bd_sf"/>
</dbReference>
<dbReference type="SUPFAM" id="SSF111321">
    <property type="entry name" value="AF1104-like"/>
    <property type="match status" value="1"/>
</dbReference>
<dbReference type="Proteomes" id="UP000053911">
    <property type="component" value="Unassembled WGS sequence"/>
</dbReference>
<reference evidence="3" key="1">
    <citation type="journal article" date="2015" name="MBio">
        <title>Genome-Resolved Metagenomic Analysis Reveals Roles for Candidate Phyla and Other Microbial Community Members in Biogeochemical Transformations in Oil Reservoirs.</title>
        <authorList>
            <person name="Hu P."/>
            <person name="Tom L."/>
            <person name="Singh A."/>
            <person name="Thomas B.C."/>
            <person name="Baker B.J."/>
            <person name="Piceno Y.M."/>
            <person name="Andersen G.L."/>
            <person name="Banfield J.F."/>
        </authorList>
    </citation>
    <scope>NUCLEOTIDE SEQUENCE [LARGE SCALE GENOMIC DNA]</scope>
</reference>
<proteinExistence type="predicted"/>
<comment type="caution">
    <text evidence="2">The sequence shown here is derived from an EMBL/GenBank/DDBJ whole genome shotgun (WGS) entry which is preliminary data.</text>
</comment>
<evidence type="ECO:0000313" key="3">
    <source>
        <dbReference type="Proteomes" id="UP000053911"/>
    </source>
</evidence>
<dbReference type="EMBL" id="LGFD01000010">
    <property type="protein sequence ID" value="KUK18009.1"/>
    <property type="molecule type" value="Genomic_DNA"/>
</dbReference>
<dbReference type="InterPro" id="IPR002791">
    <property type="entry name" value="ARMT1-like_metal-bd"/>
</dbReference>
<feature type="domain" description="Damage-control phosphatase ARMT1-like metal-binding" evidence="1">
    <location>
        <begin position="3"/>
        <end position="279"/>
    </location>
</feature>
<protein>
    <recommendedName>
        <fullName evidence="1">Damage-control phosphatase ARMT1-like metal-binding domain-containing protein</fullName>
    </recommendedName>
</protein>
<dbReference type="AlphaFoldDB" id="A0A117L1T5"/>
<dbReference type="Gene3D" id="1.10.8.380">
    <property type="entry name" value="Uncharacterised protein PF01937, DUF89, domain 1"/>
    <property type="match status" value="1"/>
</dbReference>
<evidence type="ECO:0000259" key="1">
    <source>
        <dbReference type="Pfam" id="PF01937"/>
    </source>
</evidence>
<dbReference type="InterPro" id="IPR053636">
    <property type="entry name" value="DCN_phosphatase_I"/>
</dbReference>
<accession>A0A117L1T5</accession>
<name>A0A117L1T5_9EURY</name>
<dbReference type="Gene3D" id="1.10.285.20">
    <property type="entry name" value="Uncharacterised protein PF01937, DUF89, domain 2"/>
    <property type="match status" value="1"/>
</dbReference>